<dbReference type="PANTHER" id="PTHR47073:SF7">
    <property type="entry name" value="BAH DOMAIN-CONTAINING PROTEIN"/>
    <property type="match status" value="1"/>
</dbReference>
<dbReference type="GO" id="GO:0003723">
    <property type="term" value="F:RNA binding"/>
    <property type="evidence" value="ECO:0007669"/>
    <property type="project" value="TreeGrafter"/>
</dbReference>
<keyword evidence="4" id="KW-1185">Reference proteome</keyword>
<accession>A0A8X8DHU5</accession>
<dbReference type="OrthoDB" id="1896853at2759"/>
<feature type="domain" description="BAH" evidence="2">
    <location>
        <begin position="41"/>
        <end position="166"/>
    </location>
</feature>
<comment type="caution">
    <text evidence="3">The sequence shown here is derived from an EMBL/GenBank/DDBJ whole genome shotgun (WGS) entry which is preliminary data.</text>
</comment>
<evidence type="ECO:0000313" key="4">
    <source>
        <dbReference type="Proteomes" id="UP000886885"/>
    </source>
</evidence>
<dbReference type="GO" id="GO:0003682">
    <property type="term" value="F:chromatin binding"/>
    <property type="evidence" value="ECO:0007669"/>
    <property type="project" value="InterPro"/>
</dbReference>
<evidence type="ECO:0000313" key="3">
    <source>
        <dbReference type="EMBL" id="KAG6792279.1"/>
    </source>
</evidence>
<evidence type="ECO:0000259" key="2">
    <source>
        <dbReference type="PROSITE" id="PS51038"/>
    </source>
</evidence>
<dbReference type="AlphaFoldDB" id="A0A8X8DHU5"/>
<dbReference type="EMBL" id="JAAWWB010000001">
    <property type="protein sequence ID" value="KAG6792279.1"/>
    <property type="molecule type" value="Genomic_DNA"/>
</dbReference>
<dbReference type="InterPro" id="IPR001025">
    <property type="entry name" value="BAH_dom"/>
</dbReference>
<dbReference type="PROSITE" id="PS51038">
    <property type="entry name" value="BAH"/>
    <property type="match status" value="1"/>
</dbReference>
<dbReference type="Pfam" id="PF01426">
    <property type="entry name" value="BAH"/>
    <property type="match status" value="1"/>
</dbReference>
<name>A0A8X8DHU5_POPTO</name>
<dbReference type="Proteomes" id="UP000886885">
    <property type="component" value="Chromosome 1A"/>
</dbReference>
<feature type="compositionally biased region" description="Basic and acidic residues" evidence="1">
    <location>
        <begin position="188"/>
        <end position="201"/>
    </location>
</feature>
<dbReference type="FunFam" id="2.30.30.490:FF:000017">
    <property type="entry name" value="Bromo-adjacent homology (BAH) domain-containing protein"/>
    <property type="match status" value="1"/>
</dbReference>
<sequence length="321" mass="36851">MSHLKKENGLENQIFKWGTKRGVGRLNKEIQFYESFTYDGVKYCLHDSVCFYREGDSGANIGKLVQIFETAAHERMVRAVWFFCPKDIRNFLGDYKPNRNELFLASGKGKGLSNVNRVESIVGKCNVVCASNDHRNHQASEQQLEMADYIFYRSFDVGTCSISESFADQICGFKVKDGKLGRSSPVVKESKTRTNVDDKQHFSNKPYKSKFSEDPWPPNASCTRPYKKRKLLGEKASQISDEVGFGFRQDSGVKTVNKSVQVTRNLDPASTHKVFYPFLRSRDHYPVKFLWDDYKLVRVLGTPHLSHRLQEQHFCPCNIKS</sequence>
<protein>
    <recommendedName>
        <fullName evidence="2">BAH domain-containing protein</fullName>
    </recommendedName>
</protein>
<evidence type="ECO:0000256" key="1">
    <source>
        <dbReference type="SAM" id="MobiDB-lite"/>
    </source>
</evidence>
<proteinExistence type="predicted"/>
<feature type="region of interest" description="Disordered" evidence="1">
    <location>
        <begin position="186"/>
        <end position="216"/>
    </location>
</feature>
<dbReference type="PANTHER" id="PTHR47073">
    <property type="entry name" value="PROTEIN ANTI-SILENCING 1"/>
    <property type="match status" value="1"/>
</dbReference>
<reference evidence="3" key="1">
    <citation type="journal article" date="2020" name="bioRxiv">
        <title>Hybrid origin of Populus tomentosa Carr. identified through genome sequencing and phylogenomic analysis.</title>
        <authorList>
            <person name="An X."/>
            <person name="Gao K."/>
            <person name="Chen Z."/>
            <person name="Li J."/>
            <person name="Yang X."/>
            <person name="Yang X."/>
            <person name="Zhou J."/>
            <person name="Guo T."/>
            <person name="Zhao T."/>
            <person name="Huang S."/>
            <person name="Miao D."/>
            <person name="Khan W.U."/>
            <person name="Rao P."/>
            <person name="Ye M."/>
            <person name="Lei B."/>
            <person name="Liao W."/>
            <person name="Wang J."/>
            <person name="Ji L."/>
            <person name="Li Y."/>
            <person name="Guo B."/>
            <person name="Mustafa N.S."/>
            <person name="Li S."/>
            <person name="Yun Q."/>
            <person name="Keller S.R."/>
            <person name="Mao J."/>
            <person name="Zhang R."/>
            <person name="Strauss S.H."/>
        </authorList>
    </citation>
    <scope>NUCLEOTIDE SEQUENCE</scope>
    <source>
        <strain evidence="3">GM15</strain>
        <tissue evidence="3">Leaf</tissue>
    </source>
</reference>
<gene>
    <name evidence="3" type="ORF">POTOM_001423</name>
</gene>
<organism evidence="3 4">
    <name type="scientific">Populus tomentosa</name>
    <name type="common">Chinese white poplar</name>
    <dbReference type="NCBI Taxonomy" id="118781"/>
    <lineage>
        <taxon>Eukaryota</taxon>
        <taxon>Viridiplantae</taxon>
        <taxon>Streptophyta</taxon>
        <taxon>Embryophyta</taxon>
        <taxon>Tracheophyta</taxon>
        <taxon>Spermatophyta</taxon>
        <taxon>Magnoliopsida</taxon>
        <taxon>eudicotyledons</taxon>
        <taxon>Gunneridae</taxon>
        <taxon>Pentapetalae</taxon>
        <taxon>rosids</taxon>
        <taxon>fabids</taxon>
        <taxon>Malpighiales</taxon>
        <taxon>Salicaceae</taxon>
        <taxon>Saliceae</taxon>
        <taxon>Populus</taxon>
    </lineage>
</organism>